<accession>A0A0P9C6L0</accession>
<keyword evidence="1" id="KW-0812">Transmembrane</keyword>
<keyword evidence="1" id="KW-0472">Membrane</keyword>
<protein>
    <submittedName>
        <fullName evidence="2">Uncharacterized protein</fullName>
    </submittedName>
</protein>
<organism evidence="2 3">
    <name type="scientific">Alicyclobacillus ferrooxydans</name>
    <dbReference type="NCBI Taxonomy" id="471514"/>
    <lineage>
        <taxon>Bacteria</taxon>
        <taxon>Bacillati</taxon>
        <taxon>Bacillota</taxon>
        <taxon>Bacilli</taxon>
        <taxon>Bacillales</taxon>
        <taxon>Alicyclobacillaceae</taxon>
        <taxon>Alicyclobacillus</taxon>
    </lineage>
</organism>
<dbReference type="OrthoDB" id="1681794at2"/>
<dbReference type="PATRIC" id="fig|471514.4.peg.1657"/>
<feature type="transmembrane region" description="Helical" evidence="1">
    <location>
        <begin position="89"/>
        <end position="110"/>
    </location>
</feature>
<name>A0A0P9C6L0_9BACL</name>
<keyword evidence="1" id="KW-1133">Transmembrane helix</keyword>
<sequence length="145" mass="16265">MNNKTEKILWSIAIPGFGQLLNGKYIKGLVFILLEFVINVKAELNQAIMLSFQGHIEKSISVTNFQWLMFYPCVYMFAIWDAYRDAGGVAHPLSFVLAAYLGTVGIVYAPTFKVMGHLLGPVWLPLLFAMVGVLIGTFLRMKHHA</sequence>
<reference evidence="2 3" key="1">
    <citation type="submission" date="2015-09" db="EMBL/GenBank/DDBJ databases">
        <title>Draft genome sequence of Alicyclobacillus ferrooxydans DSM 22381.</title>
        <authorList>
            <person name="Hemp J."/>
        </authorList>
    </citation>
    <scope>NUCLEOTIDE SEQUENCE [LARGE SCALE GENOMIC DNA]</scope>
    <source>
        <strain evidence="2 3">TC-34</strain>
    </source>
</reference>
<keyword evidence="3" id="KW-1185">Reference proteome</keyword>
<proteinExistence type="predicted"/>
<evidence type="ECO:0000256" key="1">
    <source>
        <dbReference type="SAM" id="Phobius"/>
    </source>
</evidence>
<dbReference type="AlphaFoldDB" id="A0A0P9C6L0"/>
<dbReference type="STRING" id="471514.AN477_20815"/>
<dbReference type="Proteomes" id="UP000050482">
    <property type="component" value="Unassembled WGS sequence"/>
</dbReference>
<comment type="caution">
    <text evidence="2">The sequence shown here is derived from an EMBL/GenBank/DDBJ whole genome shotgun (WGS) entry which is preliminary data.</text>
</comment>
<dbReference type="RefSeq" id="WP_054971114.1">
    <property type="nucleotide sequence ID" value="NZ_LJCO01000096.1"/>
</dbReference>
<evidence type="ECO:0000313" key="2">
    <source>
        <dbReference type="EMBL" id="KPV40766.1"/>
    </source>
</evidence>
<evidence type="ECO:0000313" key="3">
    <source>
        <dbReference type="Proteomes" id="UP000050482"/>
    </source>
</evidence>
<dbReference type="EMBL" id="LJCO01000096">
    <property type="protein sequence ID" value="KPV40766.1"/>
    <property type="molecule type" value="Genomic_DNA"/>
</dbReference>
<feature type="transmembrane region" description="Helical" evidence="1">
    <location>
        <begin position="122"/>
        <end position="141"/>
    </location>
</feature>
<gene>
    <name evidence="2" type="ORF">AN477_20815</name>
</gene>